<evidence type="ECO:0000313" key="3">
    <source>
        <dbReference type="EMBL" id="MBK9718582.1"/>
    </source>
</evidence>
<evidence type="ECO:0000313" key="4">
    <source>
        <dbReference type="Proteomes" id="UP000808349"/>
    </source>
</evidence>
<feature type="domain" description="Right handed beta helix" evidence="2">
    <location>
        <begin position="275"/>
        <end position="358"/>
    </location>
</feature>
<dbReference type="InterPro" id="IPR011050">
    <property type="entry name" value="Pectin_lyase_fold/virulence"/>
</dbReference>
<reference evidence="3 4" key="1">
    <citation type="submission" date="2020-10" db="EMBL/GenBank/DDBJ databases">
        <title>Connecting structure to function with the recovery of over 1000 high-quality activated sludge metagenome-assembled genomes encoding full-length rRNA genes using long-read sequencing.</title>
        <authorList>
            <person name="Singleton C.M."/>
            <person name="Petriglieri F."/>
            <person name="Kristensen J.M."/>
            <person name="Kirkegaard R.H."/>
            <person name="Michaelsen T.Y."/>
            <person name="Andersen M.H."/>
            <person name="Karst S.M."/>
            <person name="Dueholm M.S."/>
            <person name="Nielsen P.H."/>
            <person name="Albertsen M."/>
        </authorList>
    </citation>
    <scope>NUCLEOTIDE SEQUENCE [LARGE SCALE GENOMIC DNA]</scope>
    <source>
        <strain evidence="3">Ribe_18-Q3-R11-54_BAT3C.373</strain>
    </source>
</reference>
<evidence type="ECO:0000256" key="1">
    <source>
        <dbReference type="SAM" id="SignalP"/>
    </source>
</evidence>
<dbReference type="SMART" id="SM00710">
    <property type="entry name" value="PbH1"/>
    <property type="match status" value="5"/>
</dbReference>
<gene>
    <name evidence="3" type="ORF">IPO85_13925</name>
</gene>
<keyword evidence="1" id="KW-0732">Signal</keyword>
<dbReference type="Proteomes" id="UP000808349">
    <property type="component" value="Unassembled WGS sequence"/>
</dbReference>
<dbReference type="InterPro" id="IPR012334">
    <property type="entry name" value="Pectin_lyas_fold"/>
</dbReference>
<dbReference type="AlphaFoldDB" id="A0A9D7SBG3"/>
<proteinExistence type="predicted"/>
<dbReference type="InterPro" id="IPR006626">
    <property type="entry name" value="PbH1"/>
</dbReference>
<feature type="chain" id="PRO_5038955813" evidence="1">
    <location>
        <begin position="22"/>
        <end position="531"/>
    </location>
</feature>
<dbReference type="InterPro" id="IPR039448">
    <property type="entry name" value="Beta_helix"/>
</dbReference>
<dbReference type="NCBIfam" id="NF041518">
    <property type="entry name" value="choice_anch_Q"/>
    <property type="match status" value="1"/>
</dbReference>
<dbReference type="InterPro" id="IPR059226">
    <property type="entry name" value="Choice_anch_Q_dom"/>
</dbReference>
<comment type="caution">
    <text evidence="3">The sequence shown here is derived from an EMBL/GenBank/DDBJ whole genome shotgun (WGS) entry which is preliminary data.</text>
</comment>
<dbReference type="Gene3D" id="2.160.20.10">
    <property type="entry name" value="Single-stranded right-handed beta-helix, Pectin lyase-like"/>
    <property type="match status" value="1"/>
</dbReference>
<protein>
    <submittedName>
        <fullName evidence="3">Right-handed parallel beta-helix repeat-containing protein</fullName>
    </submittedName>
</protein>
<sequence>MYNFRFLSIWMFVCISCSMFANGIYVAPEGNDTQLGNSIAHALRSLQRAADLAMPGDTVYVLPGMYSSPKTKVALTIQRSGLENKWIVFKNFSDVKPVLYITGEAAIELKSVAYISIEGFEITMDSLFEKNHNFLNESNDFISNGNGIFINRITDKNKMCHHINIKNNVIHHCPGSGILINHADYLNISYNQINHNGEFSQFNNSAIKIQYLLPFDDNKGYHNILNANIIFNQRVMARLDPNTKNCEANAAASGISIRKNRNNTTVAGNLDYQNAWLISNNIIYKNGGVGLEIYETNNVDIINNTTFKNNRNDAVKCGEIVVQSAKNVSVYNNIFYANHLKPGSRLDNPENVQFKNNLYWDFNTLSPGTVDIQADPLFQRANAFENIMDFSLRPKSPAINAGINEKLPAYDFYGNVRKLGPSVDLGAIEYAGPKLKPKNTAPVKVDEKTIKLFWQSSYSIKSAQYIVNNTRGRIFSCRMYDCRGKLIKEMIQQEESMLGLEFDVSPYPSGIYYFISFSEKEHLFSKIHVMN</sequence>
<dbReference type="SUPFAM" id="SSF51126">
    <property type="entry name" value="Pectin lyase-like"/>
    <property type="match status" value="1"/>
</dbReference>
<organism evidence="3 4">
    <name type="scientific">Candidatus Defluviibacterium haderslevense</name>
    <dbReference type="NCBI Taxonomy" id="2981993"/>
    <lineage>
        <taxon>Bacteria</taxon>
        <taxon>Pseudomonadati</taxon>
        <taxon>Bacteroidota</taxon>
        <taxon>Saprospiria</taxon>
        <taxon>Saprospirales</taxon>
        <taxon>Saprospiraceae</taxon>
        <taxon>Candidatus Defluviibacterium</taxon>
    </lineage>
</organism>
<dbReference type="Pfam" id="PF13229">
    <property type="entry name" value="Beta_helix"/>
    <property type="match status" value="1"/>
</dbReference>
<dbReference type="EMBL" id="JADKFW010000010">
    <property type="protein sequence ID" value="MBK9718582.1"/>
    <property type="molecule type" value="Genomic_DNA"/>
</dbReference>
<accession>A0A9D7SBG3</accession>
<evidence type="ECO:0000259" key="2">
    <source>
        <dbReference type="Pfam" id="PF13229"/>
    </source>
</evidence>
<feature type="signal peptide" evidence="1">
    <location>
        <begin position="1"/>
        <end position="21"/>
    </location>
</feature>
<name>A0A9D7SBG3_9BACT</name>